<name>A0A1A7R624_9FLAO</name>
<dbReference type="EMBL" id="QLLQ01000002">
    <property type="protein sequence ID" value="RAJ26475.1"/>
    <property type="molecule type" value="Genomic_DNA"/>
</dbReference>
<feature type="chain" id="PRO_5030025645" description="Outer membrane protein with beta-barrel domain" evidence="1">
    <location>
        <begin position="19"/>
        <end position="167"/>
    </location>
</feature>
<keyword evidence="1" id="KW-0732">Signal</keyword>
<proteinExistence type="predicted"/>
<evidence type="ECO:0000313" key="2">
    <source>
        <dbReference type="EMBL" id="RAJ26475.1"/>
    </source>
</evidence>
<dbReference type="OrthoDB" id="1492374at2"/>
<keyword evidence="3" id="KW-1185">Reference proteome</keyword>
<organism evidence="2 3">
    <name type="scientific">Gelidibacter algens</name>
    <dbReference type="NCBI Taxonomy" id="49280"/>
    <lineage>
        <taxon>Bacteria</taxon>
        <taxon>Pseudomonadati</taxon>
        <taxon>Bacteroidota</taxon>
        <taxon>Flavobacteriia</taxon>
        <taxon>Flavobacteriales</taxon>
        <taxon>Flavobacteriaceae</taxon>
        <taxon>Gelidibacter</taxon>
    </lineage>
</organism>
<feature type="signal peptide" evidence="1">
    <location>
        <begin position="1"/>
        <end position="18"/>
    </location>
</feature>
<comment type="caution">
    <text evidence="2">The sequence shown here is derived from an EMBL/GenBank/DDBJ whole genome shotgun (WGS) entry which is preliminary data.</text>
</comment>
<dbReference type="AlphaFoldDB" id="A0A1A7R624"/>
<sequence>MKKVILVFALFIVGTTFAQEVDDITSKNSWLKIGLNTGLPIGDSDEFASATLGLDLKGQFLVTPNFGIGVATGYTHFFAKDGADDFGIVPIAGFARYYFQPKGLFVGADFGYGFLTNVDNEGGLYVNPQIGYHNEDWNLFAYYQNTFAENDVDIQVLGIGATYNLRF</sequence>
<reference evidence="2 3" key="1">
    <citation type="submission" date="2018-06" db="EMBL/GenBank/DDBJ databases">
        <title>Genomic Encyclopedia of Archaeal and Bacterial Type Strains, Phase II (KMG-II): from individual species to whole genera.</title>
        <authorList>
            <person name="Goeker M."/>
        </authorList>
    </citation>
    <scope>NUCLEOTIDE SEQUENCE [LARGE SCALE GENOMIC DNA]</scope>
    <source>
        <strain evidence="2 3">DSM 12408</strain>
    </source>
</reference>
<dbReference type="RefSeq" id="WP_066430431.1">
    <property type="nucleotide sequence ID" value="NZ_LZRN01000003.1"/>
</dbReference>
<dbReference type="STRING" id="49280.A9996_02340"/>
<dbReference type="Proteomes" id="UP000248987">
    <property type="component" value="Unassembled WGS sequence"/>
</dbReference>
<evidence type="ECO:0000313" key="3">
    <source>
        <dbReference type="Proteomes" id="UP000248987"/>
    </source>
</evidence>
<accession>A0A1A7R624</accession>
<evidence type="ECO:0000256" key="1">
    <source>
        <dbReference type="SAM" id="SignalP"/>
    </source>
</evidence>
<protein>
    <recommendedName>
        <fullName evidence="4">Outer membrane protein with beta-barrel domain</fullName>
    </recommendedName>
</protein>
<gene>
    <name evidence="2" type="ORF">LX77_00724</name>
</gene>
<evidence type="ECO:0008006" key="4">
    <source>
        <dbReference type="Google" id="ProtNLM"/>
    </source>
</evidence>